<keyword evidence="3 6" id="KW-0812">Transmembrane</keyword>
<dbReference type="InterPro" id="IPR008952">
    <property type="entry name" value="Tetraspanin_EC2_sf"/>
</dbReference>
<feature type="transmembrane region" description="Helical" evidence="6">
    <location>
        <begin position="12"/>
        <end position="30"/>
    </location>
</feature>
<evidence type="ECO:0000256" key="5">
    <source>
        <dbReference type="ARBA" id="ARBA00023136"/>
    </source>
</evidence>
<dbReference type="OrthoDB" id="5870230at2759"/>
<evidence type="ECO:0000313" key="8">
    <source>
        <dbReference type="Proteomes" id="UP001152798"/>
    </source>
</evidence>
<dbReference type="PANTHER" id="PTHR19282:SF428">
    <property type="entry name" value="TETRASPANIN 68C, ISOFORM A"/>
    <property type="match status" value="1"/>
</dbReference>
<feature type="transmembrane region" description="Helical" evidence="6">
    <location>
        <begin position="235"/>
        <end position="258"/>
    </location>
</feature>
<dbReference type="PROSITE" id="PS51257">
    <property type="entry name" value="PROKAR_LIPOPROTEIN"/>
    <property type="match status" value="1"/>
</dbReference>
<accession>A0A9P0E8D3</accession>
<evidence type="ECO:0000256" key="1">
    <source>
        <dbReference type="ARBA" id="ARBA00004141"/>
    </source>
</evidence>
<keyword evidence="5 6" id="KW-0472">Membrane</keyword>
<sequence>MLVLKATLYSSNFVFFGLGCGLMWSGVWLASEADYVNLSQLLHGSLPRPILYYLTFAVIILGVVIASLALLSCSAVALLNKLLFALFIFGIIVLLIGESALIIFVAVTPKYLGLAIDKNQLVDDWQRNYGVPGREQYTAAVDYMQSVYSCCGVVSGKDFVTSWWKLRELAAPDLVVPLSCCKQLPHHTHLDPLPANQTACQDEDLEVHRTARFIESCSDPLKIWLDSNIYRMLKYSLFCILYQLYILLSSIYGCLQFFSKNKS</sequence>
<dbReference type="InterPro" id="IPR018499">
    <property type="entry name" value="Tetraspanin/Peripherin"/>
</dbReference>
<dbReference type="Pfam" id="PF00335">
    <property type="entry name" value="Tetraspanin"/>
    <property type="match status" value="1"/>
</dbReference>
<comment type="similarity">
    <text evidence="2 6">Belongs to the tetraspanin (TM4SF) family.</text>
</comment>
<comment type="subcellular location">
    <subcellularLocation>
        <location evidence="1 6">Membrane</location>
        <topology evidence="1 6">Multi-pass membrane protein</topology>
    </subcellularLocation>
</comment>
<proteinExistence type="inferred from homology"/>
<keyword evidence="4 6" id="KW-1133">Transmembrane helix</keyword>
<evidence type="ECO:0000256" key="2">
    <source>
        <dbReference type="ARBA" id="ARBA00006840"/>
    </source>
</evidence>
<evidence type="ECO:0000256" key="3">
    <source>
        <dbReference type="ARBA" id="ARBA00022692"/>
    </source>
</evidence>
<evidence type="ECO:0000256" key="4">
    <source>
        <dbReference type="ARBA" id="ARBA00022989"/>
    </source>
</evidence>
<protein>
    <recommendedName>
        <fullName evidence="6">Tetraspanin</fullName>
    </recommendedName>
</protein>
<dbReference type="Gene3D" id="1.10.1450.10">
    <property type="entry name" value="Tetraspanin"/>
    <property type="match status" value="1"/>
</dbReference>
<feature type="transmembrane region" description="Helical" evidence="6">
    <location>
        <begin position="83"/>
        <end position="107"/>
    </location>
</feature>
<dbReference type="GO" id="GO:0005886">
    <property type="term" value="C:plasma membrane"/>
    <property type="evidence" value="ECO:0007669"/>
    <property type="project" value="TreeGrafter"/>
</dbReference>
<reference evidence="7" key="1">
    <citation type="submission" date="2022-01" db="EMBL/GenBank/DDBJ databases">
        <authorList>
            <person name="King R."/>
        </authorList>
    </citation>
    <scope>NUCLEOTIDE SEQUENCE</scope>
</reference>
<name>A0A9P0E8D3_NEZVI</name>
<dbReference type="EMBL" id="OV725078">
    <property type="protein sequence ID" value="CAH1394117.1"/>
    <property type="molecule type" value="Genomic_DNA"/>
</dbReference>
<dbReference type="PIRSF" id="PIRSF002419">
    <property type="entry name" value="Tetraspanin"/>
    <property type="match status" value="1"/>
</dbReference>
<dbReference type="PRINTS" id="PR00259">
    <property type="entry name" value="TMFOUR"/>
</dbReference>
<dbReference type="InterPro" id="IPR000301">
    <property type="entry name" value="Tetraspanin_animals"/>
</dbReference>
<dbReference type="Proteomes" id="UP001152798">
    <property type="component" value="Chromosome 2"/>
</dbReference>
<organism evidence="7 8">
    <name type="scientific">Nezara viridula</name>
    <name type="common">Southern green stink bug</name>
    <name type="synonym">Cimex viridulus</name>
    <dbReference type="NCBI Taxonomy" id="85310"/>
    <lineage>
        <taxon>Eukaryota</taxon>
        <taxon>Metazoa</taxon>
        <taxon>Ecdysozoa</taxon>
        <taxon>Arthropoda</taxon>
        <taxon>Hexapoda</taxon>
        <taxon>Insecta</taxon>
        <taxon>Pterygota</taxon>
        <taxon>Neoptera</taxon>
        <taxon>Paraneoptera</taxon>
        <taxon>Hemiptera</taxon>
        <taxon>Heteroptera</taxon>
        <taxon>Panheteroptera</taxon>
        <taxon>Pentatomomorpha</taxon>
        <taxon>Pentatomoidea</taxon>
        <taxon>Pentatomidae</taxon>
        <taxon>Pentatominae</taxon>
        <taxon>Nezara</taxon>
    </lineage>
</organism>
<evidence type="ECO:0000256" key="6">
    <source>
        <dbReference type="RuleBase" id="RU361218"/>
    </source>
</evidence>
<dbReference type="SUPFAM" id="SSF48652">
    <property type="entry name" value="Tetraspanin"/>
    <property type="match status" value="1"/>
</dbReference>
<evidence type="ECO:0000313" key="7">
    <source>
        <dbReference type="EMBL" id="CAH1394117.1"/>
    </source>
</evidence>
<dbReference type="AlphaFoldDB" id="A0A9P0E8D3"/>
<dbReference type="PANTHER" id="PTHR19282">
    <property type="entry name" value="TETRASPANIN"/>
    <property type="match status" value="1"/>
</dbReference>
<keyword evidence="8" id="KW-1185">Reference proteome</keyword>
<feature type="transmembrane region" description="Helical" evidence="6">
    <location>
        <begin position="50"/>
        <end position="71"/>
    </location>
</feature>
<gene>
    <name evidence="7" type="ORF">NEZAVI_LOCUS4665</name>
</gene>